<dbReference type="SUPFAM" id="SSF111126">
    <property type="entry name" value="Ligand-binding domain in the NO signalling and Golgi transport"/>
    <property type="match status" value="1"/>
</dbReference>
<dbReference type="Proteomes" id="UP000509782">
    <property type="component" value="Chromosome"/>
</dbReference>
<reference evidence="2 3" key="1">
    <citation type="submission" date="2020-05" db="EMBL/GenBank/DDBJ databases">
        <title>FDA dAtabase for Regulatory Grade micrObial Sequences (FDA-ARGOS): Supporting development and validation of Infectious Disease Dx tests.</title>
        <authorList>
            <person name="Sproer C."/>
            <person name="Gronow S."/>
            <person name="Severitt S."/>
            <person name="Schroder I."/>
            <person name="Tallon L."/>
            <person name="Sadzewicz L."/>
            <person name="Zhao X."/>
            <person name="Vavikolanu K."/>
            <person name="Mehta A."/>
            <person name="Aluvathingal J."/>
            <person name="Nadendla S."/>
            <person name="Myers T."/>
            <person name="Yan Y."/>
            <person name="Sichtig H."/>
        </authorList>
    </citation>
    <scope>NUCLEOTIDE SEQUENCE [LARGE SCALE GENOMIC DNA]</scope>
    <source>
        <strain evidence="2 3">FDAARGOS_787</strain>
    </source>
</reference>
<dbReference type="Gene3D" id="3.30.1380.20">
    <property type="entry name" value="Trafficking protein particle complex subunit 3"/>
    <property type="match status" value="1"/>
</dbReference>
<dbReference type="AlphaFoldDB" id="A0A6N0JEL9"/>
<protein>
    <recommendedName>
        <fullName evidence="1">4-vinyl reductase 4VR domain-containing protein</fullName>
    </recommendedName>
</protein>
<gene>
    <name evidence="2" type="ORF">FOC81_01580</name>
</gene>
<dbReference type="InterPro" id="IPR004096">
    <property type="entry name" value="V4R"/>
</dbReference>
<accession>A0A6N0JEL9</accession>
<dbReference type="PANTHER" id="PTHR35090">
    <property type="entry name" value="DNA-DIRECTED RNA POLYMERASE SUBUNIT I"/>
    <property type="match status" value="1"/>
</dbReference>
<dbReference type="InterPro" id="IPR024096">
    <property type="entry name" value="NO_sig/Golgi_transp_ligand-bd"/>
</dbReference>
<dbReference type="SMART" id="SM00989">
    <property type="entry name" value="V4R"/>
    <property type="match status" value="1"/>
</dbReference>
<feature type="domain" description="4-vinyl reductase 4VR" evidence="1">
    <location>
        <begin position="102"/>
        <end position="164"/>
    </location>
</feature>
<evidence type="ECO:0000259" key="1">
    <source>
        <dbReference type="SMART" id="SM00989"/>
    </source>
</evidence>
<proteinExistence type="predicted"/>
<evidence type="ECO:0000313" key="2">
    <source>
        <dbReference type="EMBL" id="QKQ45472.1"/>
    </source>
</evidence>
<dbReference type="EMBL" id="CP054569">
    <property type="protein sequence ID" value="QKQ45472.1"/>
    <property type="molecule type" value="Genomic_DNA"/>
</dbReference>
<name>A0A6N0JEL9_ACHDE</name>
<dbReference type="Pfam" id="PF02830">
    <property type="entry name" value="V4R"/>
    <property type="match status" value="1"/>
</dbReference>
<evidence type="ECO:0000313" key="3">
    <source>
        <dbReference type="Proteomes" id="UP000509782"/>
    </source>
</evidence>
<organism evidence="2 3">
    <name type="scientific">Achromobacter denitrificans</name>
    <name type="common">Alcaligenes denitrificans</name>
    <dbReference type="NCBI Taxonomy" id="32002"/>
    <lineage>
        <taxon>Bacteria</taxon>
        <taxon>Pseudomonadati</taxon>
        <taxon>Pseudomonadota</taxon>
        <taxon>Betaproteobacteria</taxon>
        <taxon>Burkholderiales</taxon>
        <taxon>Alcaligenaceae</taxon>
        <taxon>Achromobacter</taxon>
    </lineage>
</organism>
<dbReference type="RefSeq" id="WP_075873329.1">
    <property type="nucleotide sequence ID" value="NZ_CADIJN010000019.1"/>
</dbReference>
<dbReference type="GeneID" id="92844310"/>
<dbReference type="PANTHER" id="PTHR35090:SF1">
    <property type="entry name" value="SLR0144 PROTEIN"/>
    <property type="match status" value="1"/>
</dbReference>
<sequence length="165" mass="17541">MGQLQQRLKWDAPEGAILDADRRYVMLRADVLMGLFAGLPPAQRAQALDSLQASVRTHGGASARAYRAAGAADVAAFLRVMAESAADLGWGAWRFEPGDAAAPTLTVRNSPFAMAAATRDRPVCHAITGMLEAVSALVTGESRSFRETRCASMGAPCCEFQAQNE</sequence>